<evidence type="ECO:0000256" key="12">
    <source>
        <dbReference type="SAM" id="Phobius"/>
    </source>
</evidence>
<evidence type="ECO:0000313" key="17">
    <source>
        <dbReference type="Proteomes" id="UP000001075"/>
    </source>
</evidence>
<dbReference type="SUPFAM" id="SSF46785">
    <property type="entry name" value="Winged helix' DNA-binding domain"/>
    <property type="match status" value="1"/>
</dbReference>
<keyword evidence="8 10" id="KW-0539">Nucleus</keyword>
<dbReference type="PRINTS" id="PR00454">
    <property type="entry name" value="ETSDOMAIN"/>
</dbReference>
<dbReference type="GO" id="GO:0007159">
    <property type="term" value="P:leukocyte cell-cell adhesion"/>
    <property type="evidence" value="ECO:0007669"/>
    <property type="project" value="TreeGrafter"/>
</dbReference>
<keyword evidence="12" id="KW-1133">Transmembrane helix</keyword>
<dbReference type="FunCoup" id="G3HMG5">
    <property type="interactions" value="3859"/>
</dbReference>
<evidence type="ECO:0000256" key="5">
    <source>
        <dbReference type="ARBA" id="ARBA00023015"/>
    </source>
</evidence>
<dbReference type="PaxDb" id="10029-XP_007643506.1"/>
<dbReference type="CDD" id="cd17039">
    <property type="entry name" value="Ubl_ubiquitin_like"/>
    <property type="match status" value="1"/>
</dbReference>
<keyword evidence="6 10" id="KW-0238">DNA-binding</keyword>
<dbReference type="Gene3D" id="3.10.20.90">
    <property type="entry name" value="Phosphatidylinositol 3-kinase Catalytic Subunit, Chain A, domain 1"/>
    <property type="match status" value="1"/>
</dbReference>
<evidence type="ECO:0000256" key="10">
    <source>
        <dbReference type="RuleBase" id="RU004019"/>
    </source>
</evidence>
<dbReference type="PROSITE" id="PS50061">
    <property type="entry name" value="ETS_DOMAIN_3"/>
    <property type="match status" value="1"/>
</dbReference>
<dbReference type="GO" id="GO:0003700">
    <property type="term" value="F:DNA-binding transcription factor activity"/>
    <property type="evidence" value="ECO:0007669"/>
    <property type="project" value="InterPro"/>
</dbReference>
<dbReference type="InterPro" id="IPR036179">
    <property type="entry name" value="Ig-like_dom_sf"/>
</dbReference>
<dbReference type="eggNOG" id="KOG3806">
    <property type="taxonomic scope" value="Eukaryota"/>
</dbReference>
<dbReference type="GO" id="GO:0070160">
    <property type="term" value="C:tight junction"/>
    <property type="evidence" value="ECO:0007669"/>
    <property type="project" value="TreeGrafter"/>
</dbReference>
<keyword evidence="12" id="KW-0812">Transmembrane</keyword>
<evidence type="ECO:0000256" key="9">
    <source>
        <dbReference type="ARBA" id="ARBA00073953"/>
    </source>
</evidence>
<dbReference type="CDD" id="cd08534">
    <property type="entry name" value="SAM_PNT-GABP-alpha"/>
    <property type="match status" value="1"/>
</dbReference>
<name>G3HMG5_CRIGR</name>
<evidence type="ECO:0000256" key="11">
    <source>
        <dbReference type="SAM" id="MobiDB-lite"/>
    </source>
</evidence>
<evidence type="ECO:0000256" key="8">
    <source>
        <dbReference type="ARBA" id="ARBA00023242"/>
    </source>
</evidence>
<feature type="domain" description="PNT" evidence="15">
    <location>
        <begin position="365"/>
        <end position="448"/>
    </location>
</feature>
<dbReference type="FunFam" id="3.10.20.90:FF:000110">
    <property type="entry name" value="GA-binding protein alpha chain isoform X1"/>
    <property type="match status" value="1"/>
</dbReference>
<dbReference type="InterPro" id="IPR013761">
    <property type="entry name" value="SAM/pointed_sf"/>
</dbReference>
<comment type="similarity">
    <text evidence="2 10">Belongs to the ETS family.</text>
</comment>
<evidence type="ECO:0000259" key="14">
    <source>
        <dbReference type="PROSITE" id="PS50835"/>
    </source>
</evidence>
<dbReference type="InterPro" id="IPR003118">
    <property type="entry name" value="Pointed_dom"/>
</dbReference>
<feature type="domain" description="Ig-like" evidence="14">
    <location>
        <begin position="60"/>
        <end position="169"/>
    </location>
</feature>
<protein>
    <recommendedName>
        <fullName evidence="9">GA-binding protein alpha chain</fullName>
    </recommendedName>
</protein>
<dbReference type="GO" id="GO:0005886">
    <property type="term" value="C:plasma membrane"/>
    <property type="evidence" value="ECO:0007669"/>
    <property type="project" value="TreeGrafter"/>
</dbReference>
<dbReference type="SUPFAM" id="SSF47769">
    <property type="entry name" value="SAM/Pointed domain"/>
    <property type="match status" value="1"/>
</dbReference>
<dbReference type="InterPro" id="IPR013106">
    <property type="entry name" value="Ig_V-set"/>
</dbReference>
<dbReference type="InterPro" id="IPR024668">
    <property type="entry name" value="GABP_asu_N"/>
</dbReference>
<dbReference type="GO" id="GO:0098636">
    <property type="term" value="C:protein complex involved in cell adhesion"/>
    <property type="evidence" value="ECO:0007669"/>
    <property type="project" value="TreeGrafter"/>
</dbReference>
<evidence type="ECO:0000256" key="6">
    <source>
        <dbReference type="ARBA" id="ARBA00023125"/>
    </source>
</evidence>
<evidence type="ECO:0000256" key="3">
    <source>
        <dbReference type="ARBA" id="ARBA00011103"/>
    </source>
</evidence>
<feature type="transmembrane region" description="Helical" evidence="12">
    <location>
        <begin position="178"/>
        <end position="201"/>
    </location>
</feature>
<organism evidence="16 17">
    <name type="scientific">Cricetulus griseus</name>
    <name type="common">Chinese hamster</name>
    <name type="synonym">Cricetulus barabensis griseus</name>
    <dbReference type="NCBI Taxonomy" id="10029"/>
    <lineage>
        <taxon>Eukaryota</taxon>
        <taxon>Metazoa</taxon>
        <taxon>Chordata</taxon>
        <taxon>Craniata</taxon>
        <taxon>Vertebrata</taxon>
        <taxon>Euteleostomi</taxon>
        <taxon>Mammalia</taxon>
        <taxon>Eutheria</taxon>
        <taxon>Euarchontoglires</taxon>
        <taxon>Glires</taxon>
        <taxon>Rodentia</taxon>
        <taxon>Myomorpha</taxon>
        <taxon>Muroidea</taxon>
        <taxon>Cricetidae</taxon>
        <taxon>Cricetinae</taxon>
        <taxon>Cricetulus</taxon>
    </lineage>
</organism>
<dbReference type="GO" id="GO:0006357">
    <property type="term" value="P:regulation of transcription by RNA polymerase II"/>
    <property type="evidence" value="ECO:0007669"/>
    <property type="project" value="UniProtKB-ARBA"/>
</dbReference>
<dbReference type="Proteomes" id="UP000001075">
    <property type="component" value="Unassembled WGS sequence"/>
</dbReference>
<sequence>MGGKKTSLDMKEVYGKEERRFEEIPWIFLMVLELPEPKGCFEVTLRSLSLSPVSCCLRHPFAFVILSDKDQQRSTSLHPHQVASFHEAILACKTPKKTASSRLEWKKLGRGVSLVYYQQALQGDFKDRAEMIDFNIRIKNVTRNDAGKYRCEVSAPSEQGQNLQEDTVMLEVLDVLNISGIIAAVVVVAFVISVCGLSICYAQRKGYFSMTCNYQPLFPLTFSIVEQTYAPAECVSQAIDINEPIGNLKKLLEPRLQCSLDAHEICLQDIQLDPERSLFDQGVKTDGTVQLSVQVISYQGIEPKLNILEIVKTAETVEVVIDPDAHHAEAEAHLVEEAQVITLDGTKHITTISDETSEQVTRWAAALEGYRKEQERLGIPYDPIQWSTDQVLHWVVWVMKEFSMTDIDLTTLNISGRELCSLNQEDFFQRVPRGEILWSHLELLRKYVLASQEQQMSEIVTIDQPVQIIPASVQSATPTTIKVINSSAKAAKVQRSPRISGEDRSSPGNRTGNNGQIQLWQFLLELLTDKDARDCISWVGDEGEFKLNQPELVAQKWGQRKNKPTMNYEKLSRALRYYYDGDMICKVQGKRFVYKFVCDLKTLIGYSAAELNRLVTECEQKKLAKMQLHGIAQPVTAVALAAASLQTEKDN</sequence>
<dbReference type="AlphaFoldDB" id="G3HMG5"/>
<keyword evidence="12" id="KW-0472">Membrane</keyword>
<evidence type="ECO:0000256" key="1">
    <source>
        <dbReference type="ARBA" id="ARBA00004123"/>
    </source>
</evidence>
<evidence type="ECO:0000259" key="13">
    <source>
        <dbReference type="PROSITE" id="PS50061"/>
    </source>
</evidence>
<keyword evidence="7" id="KW-0804">Transcription</keyword>
<dbReference type="PROSITE" id="PS51433">
    <property type="entry name" value="PNT"/>
    <property type="match status" value="1"/>
</dbReference>
<dbReference type="FunFam" id="1.10.150.50:FF:000039">
    <property type="entry name" value="GA-binding protein alpha chain, putative"/>
    <property type="match status" value="1"/>
</dbReference>
<comment type="subcellular location">
    <subcellularLocation>
        <location evidence="1 10">Nucleus</location>
    </subcellularLocation>
</comment>
<dbReference type="Pfam" id="PF02198">
    <property type="entry name" value="SAM_PNT"/>
    <property type="match status" value="1"/>
</dbReference>
<dbReference type="InterPro" id="IPR029071">
    <property type="entry name" value="Ubiquitin-like_domsf"/>
</dbReference>
<dbReference type="InterPro" id="IPR000418">
    <property type="entry name" value="Ets_dom"/>
</dbReference>
<dbReference type="Pfam" id="PF00178">
    <property type="entry name" value="Ets"/>
    <property type="match status" value="1"/>
</dbReference>
<feature type="region of interest" description="Disordered" evidence="11">
    <location>
        <begin position="492"/>
        <end position="513"/>
    </location>
</feature>
<comment type="subunit">
    <text evidence="3">Heterotetramer of two alpha and two beta subunits.</text>
</comment>
<dbReference type="Gene3D" id="2.60.40.10">
    <property type="entry name" value="Immunoglobulins"/>
    <property type="match status" value="1"/>
</dbReference>
<dbReference type="SUPFAM" id="SSF54236">
    <property type="entry name" value="Ubiquitin-like"/>
    <property type="match status" value="1"/>
</dbReference>
<keyword evidence="4" id="KW-0597">Phosphoprotein</keyword>
<dbReference type="Pfam" id="PF07686">
    <property type="entry name" value="V-set"/>
    <property type="match status" value="1"/>
</dbReference>
<dbReference type="InParanoid" id="G3HMG5"/>
<dbReference type="GO" id="GO:0005634">
    <property type="term" value="C:nucleus"/>
    <property type="evidence" value="ECO:0007669"/>
    <property type="project" value="UniProtKB-SubCell"/>
</dbReference>
<evidence type="ECO:0000313" key="16">
    <source>
        <dbReference type="EMBL" id="EGW07588.1"/>
    </source>
</evidence>
<dbReference type="Pfam" id="PF11620">
    <property type="entry name" value="GABP-alpha"/>
    <property type="match status" value="1"/>
</dbReference>
<dbReference type="PROSITE" id="PS50835">
    <property type="entry name" value="IG_LIKE"/>
    <property type="match status" value="1"/>
</dbReference>
<keyword evidence="5" id="KW-0805">Transcription regulation</keyword>
<proteinExistence type="inferred from homology"/>
<dbReference type="PANTHER" id="PTHR44663">
    <property type="entry name" value="JUNCTIONAL ADHESION MOLECULE B"/>
    <property type="match status" value="1"/>
</dbReference>
<dbReference type="PANTHER" id="PTHR44663:SF2">
    <property type="entry name" value="JUNCTIONAL ADHESION MOLECULE B"/>
    <property type="match status" value="1"/>
</dbReference>
<evidence type="ECO:0000256" key="7">
    <source>
        <dbReference type="ARBA" id="ARBA00023163"/>
    </source>
</evidence>
<evidence type="ECO:0000256" key="4">
    <source>
        <dbReference type="ARBA" id="ARBA00022553"/>
    </source>
</evidence>
<dbReference type="Gene3D" id="1.10.150.50">
    <property type="entry name" value="Transcription Factor, Ets-1"/>
    <property type="match status" value="1"/>
</dbReference>
<evidence type="ECO:0000256" key="2">
    <source>
        <dbReference type="ARBA" id="ARBA00005562"/>
    </source>
</evidence>
<dbReference type="GO" id="GO:0000978">
    <property type="term" value="F:RNA polymerase II cis-regulatory region sequence-specific DNA binding"/>
    <property type="evidence" value="ECO:0007669"/>
    <property type="project" value="UniProtKB-ARBA"/>
</dbReference>
<dbReference type="SMART" id="SM00413">
    <property type="entry name" value="ETS"/>
    <property type="match status" value="1"/>
</dbReference>
<dbReference type="STRING" id="10029.G3HMG5"/>
<dbReference type="GO" id="GO:0009986">
    <property type="term" value="C:cell surface"/>
    <property type="evidence" value="ECO:0007669"/>
    <property type="project" value="TreeGrafter"/>
</dbReference>
<dbReference type="PROSITE" id="PS00346">
    <property type="entry name" value="ETS_DOMAIN_2"/>
    <property type="match status" value="1"/>
</dbReference>
<dbReference type="SUPFAM" id="SSF48726">
    <property type="entry name" value="Immunoglobulin"/>
    <property type="match status" value="1"/>
</dbReference>
<accession>G3HMG5</accession>
<feature type="domain" description="ETS" evidence="13">
    <location>
        <begin position="517"/>
        <end position="597"/>
    </location>
</feature>
<dbReference type="InterPro" id="IPR036390">
    <property type="entry name" value="WH_DNA-bd_sf"/>
</dbReference>
<reference evidence="17" key="1">
    <citation type="journal article" date="2011" name="Nat. Biotechnol.">
        <title>The genomic sequence of the Chinese hamster ovary (CHO)-K1 cell line.</title>
        <authorList>
            <person name="Xu X."/>
            <person name="Nagarajan H."/>
            <person name="Lewis N.E."/>
            <person name="Pan S."/>
            <person name="Cai Z."/>
            <person name="Liu X."/>
            <person name="Chen W."/>
            <person name="Xie M."/>
            <person name="Wang W."/>
            <person name="Hammond S."/>
            <person name="Andersen M.R."/>
            <person name="Neff N."/>
            <person name="Passarelli B."/>
            <person name="Koh W."/>
            <person name="Fan H.C."/>
            <person name="Wang J."/>
            <person name="Gui Y."/>
            <person name="Lee K.H."/>
            <person name="Betenbaugh M.J."/>
            <person name="Quake S.R."/>
            <person name="Famili I."/>
            <person name="Palsson B.O."/>
            <person name="Wang J."/>
        </authorList>
    </citation>
    <scope>NUCLEOTIDE SEQUENCE [LARGE SCALE GENOMIC DNA]</scope>
    <source>
        <strain evidence="17">CHO K1 cell line</strain>
    </source>
</reference>
<dbReference type="FunFam" id="1.10.10.10:FF:000200">
    <property type="entry name" value="GA-binding protein alpha chain, putative"/>
    <property type="match status" value="1"/>
</dbReference>
<dbReference type="InterPro" id="IPR042625">
    <property type="entry name" value="JAM2"/>
</dbReference>
<dbReference type="InterPro" id="IPR007110">
    <property type="entry name" value="Ig-like_dom"/>
</dbReference>
<dbReference type="PROSITE" id="PS00345">
    <property type="entry name" value="ETS_DOMAIN_1"/>
    <property type="match status" value="1"/>
</dbReference>
<gene>
    <name evidence="16" type="ORF">I79_011929</name>
</gene>
<dbReference type="EMBL" id="JH000510">
    <property type="protein sequence ID" value="EGW07588.1"/>
    <property type="molecule type" value="Genomic_DNA"/>
</dbReference>
<dbReference type="InterPro" id="IPR036388">
    <property type="entry name" value="WH-like_DNA-bd_sf"/>
</dbReference>
<evidence type="ECO:0000259" key="15">
    <source>
        <dbReference type="PROSITE" id="PS51433"/>
    </source>
</evidence>
<dbReference type="Gene3D" id="1.10.10.10">
    <property type="entry name" value="Winged helix-like DNA-binding domain superfamily/Winged helix DNA-binding domain"/>
    <property type="match status" value="1"/>
</dbReference>
<dbReference type="InterPro" id="IPR013783">
    <property type="entry name" value="Ig-like_fold"/>
</dbReference>
<dbReference type="SMART" id="SM00251">
    <property type="entry name" value="SAM_PNT"/>
    <property type="match status" value="1"/>
</dbReference>